<protein>
    <recommendedName>
        <fullName evidence="3">F-box domain-containing protein</fullName>
    </recommendedName>
</protein>
<dbReference type="Proteomes" id="UP000663843">
    <property type="component" value="Unassembled WGS sequence"/>
</dbReference>
<reference evidence="1" key="1">
    <citation type="submission" date="2021-01" db="EMBL/GenBank/DDBJ databases">
        <authorList>
            <person name="Kaushik A."/>
        </authorList>
    </citation>
    <scope>NUCLEOTIDE SEQUENCE</scope>
    <source>
        <strain evidence="1">AG2-2IIIB</strain>
    </source>
</reference>
<organism evidence="1 2">
    <name type="scientific">Rhizoctonia solani</name>
    <dbReference type="NCBI Taxonomy" id="456999"/>
    <lineage>
        <taxon>Eukaryota</taxon>
        <taxon>Fungi</taxon>
        <taxon>Dikarya</taxon>
        <taxon>Basidiomycota</taxon>
        <taxon>Agaricomycotina</taxon>
        <taxon>Agaricomycetes</taxon>
        <taxon>Cantharellales</taxon>
        <taxon>Ceratobasidiaceae</taxon>
        <taxon>Rhizoctonia</taxon>
    </lineage>
</organism>
<evidence type="ECO:0000313" key="2">
    <source>
        <dbReference type="Proteomes" id="UP000663843"/>
    </source>
</evidence>
<gene>
    <name evidence="1" type="ORF">RDB_LOCUS77143</name>
</gene>
<evidence type="ECO:0008006" key="3">
    <source>
        <dbReference type="Google" id="ProtNLM"/>
    </source>
</evidence>
<name>A0A8H3AWY9_9AGAM</name>
<comment type="caution">
    <text evidence="1">The sequence shown here is derived from an EMBL/GenBank/DDBJ whole genome shotgun (WGS) entry which is preliminary data.</text>
</comment>
<dbReference type="EMBL" id="CAJMWT010002416">
    <property type="protein sequence ID" value="CAE6442480.1"/>
    <property type="molecule type" value="Genomic_DNA"/>
</dbReference>
<dbReference type="AlphaFoldDB" id="A0A8H3AWY9"/>
<accession>A0A8H3AWY9</accession>
<proteinExistence type="predicted"/>
<sequence>MNLRLMHVIIGGFLSFVRLLLQFLIRARFTTVATEQLIMHDEQNPASSALKEWEESGASLAAALNQYLNLSISLGVNSLKGGTPPKVISTQIDAALESLHVTVSEQIFQATSALAHTRNHMTSALYRLPDEVLAEIFSLAIFAPLDPYDPVSMTHSLVRIHRSLHNLAGVSHMWRNLVLVRGEFWSIVPIVDPDYSPLSLRFKQATKLSLTRATHGDLHLAAIRGYGYRPIPLLRDHVSRFRTVNITAKSHYSIDSTLRPFLKLDSLPRLSKLSLRVESEGSLKPHEPLQDKDYLFPSSSKDRESFDKMIKPLSVVRICGVQIYWSQILFSKQLVELHLQDITLGDDAVMVNLLHALTSATELRQLKLISVSTFFNIEALLSPKPRSIVLPKLQDYLIQDLYNNTLSIALDAITSRTHELTLHLTRKCAQTNESGHFEPDEVGIDDLYTPLEKIAVHALLLDGNNHDPWMSPEELESLIHSMPDLQFLGMNAWAYTREYCEALQRPQSSNALSYPRIDYMYFSWARILDEQSFKRMVASHIPFLEQMTLGAAVPGGPEDIEEWVSPEDYDEMMRWLGARVDIFLQQDYSHEQPEFLPPKWQLW</sequence>
<evidence type="ECO:0000313" key="1">
    <source>
        <dbReference type="EMBL" id="CAE6442480.1"/>
    </source>
</evidence>